<feature type="non-terminal residue" evidence="1">
    <location>
        <position position="265"/>
    </location>
</feature>
<comment type="caution">
    <text evidence="1">The sequence shown here is derived from an EMBL/GenBank/DDBJ whole genome shotgun (WGS) entry which is preliminary data.</text>
</comment>
<name>X1CVA6_9ZZZZ</name>
<gene>
    <name evidence="1" type="ORF">S01H4_52410</name>
</gene>
<dbReference type="SUPFAM" id="SSF56935">
    <property type="entry name" value="Porins"/>
    <property type="match status" value="1"/>
</dbReference>
<feature type="non-terminal residue" evidence="1">
    <location>
        <position position="1"/>
    </location>
</feature>
<dbReference type="AlphaFoldDB" id="X1CVA6"/>
<evidence type="ECO:0008006" key="2">
    <source>
        <dbReference type="Google" id="ProtNLM"/>
    </source>
</evidence>
<sequence length="265" mass="30071">TKKGRAGITNIDYNSYVTSEMVAKTFDVMSAKEWRALSQETGLGTDFGESTDWFDETTNTAISQVHNISMSGGTDKTTYRASLNYRDVEGIMLNSGFNQLNARLNITQKALNDRFTLNLNLGATHKESQYGFEEAFRYATIFNPTAPVRSDDAAYDIYDGYFNQVLFDYYNPVQMLEQNINEGTDKRLNVAVKGAYEIIDGLILDAFYSIQSESFLRGEYRDKNSYWEGMNTNGYASRRQDNSYNQLFETTARWNGDIASSVDLT</sequence>
<organism evidence="1">
    <name type="scientific">marine sediment metagenome</name>
    <dbReference type="NCBI Taxonomy" id="412755"/>
    <lineage>
        <taxon>unclassified sequences</taxon>
        <taxon>metagenomes</taxon>
        <taxon>ecological metagenomes</taxon>
    </lineage>
</organism>
<proteinExistence type="predicted"/>
<protein>
    <recommendedName>
        <fullName evidence="2">TonB-dependent receptor-like beta-barrel domain-containing protein</fullName>
    </recommendedName>
</protein>
<reference evidence="1" key="1">
    <citation type="journal article" date="2014" name="Front. Microbiol.">
        <title>High frequency of phylogenetically diverse reductive dehalogenase-homologous genes in deep subseafloor sedimentary metagenomes.</title>
        <authorList>
            <person name="Kawai M."/>
            <person name="Futagami T."/>
            <person name="Toyoda A."/>
            <person name="Takaki Y."/>
            <person name="Nishi S."/>
            <person name="Hori S."/>
            <person name="Arai W."/>
            <person name="Tsubouchi T."/>
            <person name="Morono Y."/>
            <person name="Uchiyama I."/>
            <person name="Ito T."/>
            <person name="Fujiyama A."/>
            <person name="Inagaki F."/>
            <person name="Takami H."/>
        </authorList>
    </citation>
    <scope>NUCLEOTIDE SEQUENCE</scope>
    <source>
        <strain evidence="1">Expedition CK06-06</strain>
    </source>
</reference>
<dbReference type="EMBL" id="BART01029939">
    <property type="protein sequence ID" value="GAH12426.1"/>
    <property type="molecule type" value="Genomic_DNA"/>
</dbReference>
<accession>X1CVA6</accession>
<evidence type="ECO:0000313" key="1">
    <source>
        <dbReference type="EMBL" id="GAH12426.1"/>
    </source>
</evidence>